<feature type="domain" description="Purple acid phosphatase N-terminal" evidence="7">
    <location>
        <begin position="218"/>
        <end position="317"/>
    </location>
</feature>
<dbReference type="CDD" id="cd00839">
    <property type="entry name" value="MPP_PAPs"/>
    <property type="match status" value="1"/>
</dbReference>
<evidence type="ECO:0000259" key="6">
    <source>
        <dbReference type="Pfam" id="PF14008"/>
    </source>
</evidence>
<sequence length="897" mass="98433">MNAFLSSNITSFFFLFLFLLGSSSARTLSSSSSPYSSTEFYGQTEFSSSNFRLLNRRSLLSCHDSNPYLQISIDSVSASGLSNDQNVTVSVSGVLAPVKSDWIGMISPSYANVTDCAKNEVMYLQTGDTSKLPLLCHYPVKAQYVSNDPDYLDCNNNQCQKSVGGSCLVKTCNGSLTFHVINIRTDIEFVFFTNGFDAPCILTQTKPVSFANPNSPLYGHLSSVDSTGQSMRLTWVSGDQTPQQVQFGNGNQTSQVTTFTQNDMCGSKSITPAKDFGWHDPGYIHTAVMTGLQPSTNYSYKYGSDSVGWSDQIQFRTPPAAGSAELRFLAYGDMGKAPHDASVEHYIQPGSIPVTDAMAQEVASGNANAIFHIGDISYATGFLAEWDFFLQQIGSVASRVSYMTAIGNHERDYTDSGSVYTTTDSGGECGVPYETYFPMPTSAKDKPWYSIEQGPVHFTVISTEHDWNSTSEQVDLALWGHVHNYERMCAVYQNVCMAMPIKDANGTDTYYNKNYSAPVHAVIGMAGFSLDQFPSNASVNSWSLVRISDFGYVRFHTTVGELSAELVNANNQTVQDSFRIIKGSTTQKPIGVRNNASPDHFRSCQALTLLGFCVDIVREQSRRNAKSKATIFQRTVVISPTSTQPSDLAHTVTHRWTNTKMVHRFRPFSIAQTILHGLKLCVAFSKAKRLGVMSPEILLFQYSNPKKVKRNSKIVLKNGIAKITKLSRGFAILVFLLFGRYETAKEVWNLLASRYTTADLAHQYHLISLANVKQEQDFSIDLTQPLPATHVLPTEVQSEDANTESPTSSSSTESLCIAPLGRSAAVAAAISKGRSSAATTNEGRRISNAIAVSEGRNNATYSAVAIASEENSHHRRSIITDHPSSDLFQSEILLTYL</sequence>
<dbReference type="Gene3D" id="2.60.40.380">
    <property type="entry name" value="Purple acid phosphatase-like, N-terminal"/>
    <property type="match status" value="1"/>
</dbReference>
<feature type="domain" description="Purple acid phosphatase Fn3-like" evidence="8">
    <location>
        <begin position="80"/>
        <end position="212"/>
    </location>
</feature>
<dbReference type="Pfam" id="PF17808">
    <property type="entry name" value="fn3_PAP"/>
    <property type="match status" value="1"/>
</dbReference>
<dbReference type="GO" id="GO:0005576">
    <property type="term" value="C:extracellular region"/>
    <property type="evidence" value="ECO:0007669"/>
    <property type="project" value="UniProtKB-SubCell"/>
</dbReference>
<dbReference type="GO" id="GO:0046872">
    <property type="term" value="F:metal ion binding"/>
    <property type="evidence" value="ECO:0007669"/>
    <property type="project" value="InterPro"/>
</dbReference>
<dbReference type="PANTHER" id="PTHR45778">
    <property type="entry name" value="PURPLE ACID PHOSPHATASE-RELATED"/>
    <property type="match status" value="1"/>
</dbReference>
<dbReference type="Pfam" id="PF14008">
    <property type="entry name" value="Metallophos_C"/>
    <property type="match status" value="1"/>
</dbReference>
<keyword evidence="3 5" id="KW-0732">Signal</keyword>
<feature type="signal peptide" evidence="5">
    <location>
        <begin position="1"/>
        <end position="25"/>
    </location>
</feature>
<evidence type="ECO:0008006" key="11">
    <source>
        <dbReference type="Google" id="ProtNLM"/>
    </source>
</evidence>
<evidence type="ECO:0000256" key="3">
    <source>
        <dbReference type="ARBA" id="ARBA00022729"/>
    </source>
</evidence>
<keyword evidence="10" id="KW-1185">Reference proteome</keyword>
<evidence type="ECO:0000256" key="2">
    <source>
        <dbReference type="ARBA" id="ARBA00022525"/>
    </source>
</evidence>
<dbReference type="GO" id="GO:0003993">
    <property type="term" value="F:acid phosphatase activity"/>
    <property type="evidence" value="ECO:0007669"/>
    <property type="project" value="InterPro"/>
</dbReference>
<feature type="chain" id="PRO_5040265085" description="Purple acid phosphatase" evidence="5">
    <location>
        <begin position="26"/>
        <end position="897"/>
    </location>
</feature>
<evidence type="ECO:0000313" key="9">
    <source>
        <dbReference type="EMBL" id="KAJ4969797.1"/>
    </source>
</evidence>
<feature type="region of interest" description="Disordered" evidence="4">
    <location>
        <begin position="794"/>
        <end position="814"/>
    </location>
</feature>
<accession>A0A9Q0KFX9</accession>
<name>A0A9Q0KFX9_9MAGN</name>
<comment type="subcellular location">
    <subcellularLocation>
        <location evidence="1">Secreted</location>
    </subcellularLocation>
</comment>
<evidence type="ECO:0000259" key="7">
    <source>
        <dbReference type="Pfam" id="PF16656"/>
    </source>
</evidence>
<organism evidence="9 10">
    <name type="scientific">Protea cynaroides</name>
    <dbReference type="NCBI Taxonomy" id="273540"/>
    <lineage>
        <taxon>Eukaryota</taxon>
        <taxon>Viridiplantae</taxon>
        <taxon>Streptophyta</taxon>
        <taxon>Embryophyta</taxon>
        <taxon>Tracheophyta</taxon>
        <taxon>Spermatophyta</taxon>
        <taxon>Magnoliopsida</taxon>
        <taxon>Proteales</taxon>
        <taxon>Proteaceae</taxon>
        <taxon>Protea</taxon>
    </lineage>
</organism>
<dbReference type="Pfam" id="PF16656">
    <property type="entry name" value="Pur_ac_phosph_N"/>
    <property type="match status" value="1"/>
</dbReference>
<dbReference type="InterPro" id="IPR008963">
    <property type="entry name" value="Purple_acid_Pase-like_N"/>
</dbReference>
<dbReference type="InterPro" id="IPR041792">
    <property type="entry name" value="MPP_PAP"/>
</dbReference>
<feature type="compositionally biased region" description="Low complexity" evidence="4">
    <location>
        <begin position="803"/>
        <end position="814"/>
    </location>
</feature>
<evidence type="ECO:0000256" key="4">
    <source>
        <dbReference type="SAM" id="MobiDB-lite"/>
    </source>
</evidence>
<evidence type="ECO:0000256" key="5">
    <source>
        <dbReference type="SAM" id="SignalP"/>
    </source>
</evidence>
<gene>
    <name evidence="9" type="ORF">NE237_002896</name>
</gene>
<keyword evidence="2" id="KW-0964">Secreted</keyword>
<dbReference type="SUPFAM" id="SSF56300">
    <property type="entry name" value="Metallo-dependent phosphatases"/>
    <property type="match status" value="1"/>
</dbReference>
<dbReference type="OrthoDB" id="45007at2759"/>
<dbReference type="InterPro" id="IPR040974">
    <property type="entry name" value="Fn3_PAP"/>
</dbReference>
<evidence type="ECO:0000259" key="8">
    <source>
        <dbReference type="Pfam" id="PF17808"/>
    </source>
</evidence>
<dbReference type="Proteomes" id="UP001141806">
    <property type="component" value="Unassembled WGS sequence"/>
</dbReference>
<dbReference type="AlphaFoldDB" id="A0A9Q0KFX9"/>
<evidence type="ECO:0000313" key="10">
    <source>
        <dbReference type="Proteomes" id="UP001141806"/>
    </source>
</evidence>
<reference evidence="9" key="1">
    <citation type="journal article" date="2023" name="Plant J.">
        <title>The genome of the king protea, Protea cynaroides.</title>
        <authorList>
            <person name="Chang J."/>
            <person name="Duong T.A."/>
            <person name="Schoeman C."/>
            <person name="Ma X."/>
            <person name="Roodt D."/>
            <person name="Barker N."/>
            <person name="Li Z."/>
            <person name="Van de Peer Y."/>
            <person name="Mizrachi E."/>
        </authorList>
    </citation>
    <scope>NUCLEOTIDE SEQUENCE</scope>
    <source>
        <tissue evidence="9">Young leaves</tissue>
    </source>
</reference>
<dbReference type="InterPro" id="IPR029052">
    <property type="entry name" value="Metallo-depent_PP-like"/>
</dbReference>
<evidence type="ECO:0000256" key="1">
    <source>
        <dbReference type="ARBA" id="ARBA00004613"/>
    </source>
</evidence>
<dbReference type="EMBL" id="JAMYWD010000005">
    <property type="protein sequence ID" value="KAJ4969797.1"/>
    <property type="molecule type" value="Genomic_DNA"/>
</dbReference>
<proteinExistence type="predicted"/>
<dbReference type="PANTHER" id="PTHR45778:SF3">
    <property type="entry name" value="PURPLE ACID PHOSPHATASE"/>
    <property type="match status" value="1"/>
</dbReference>
<dbReference type="Gene3D" id="3.60.21.10">
    <property type="match status" value="2"/>
</dbReference>
<dbReference type="SUPFAM" id="SSF49363">
    <property type="entry name" value="Purple acid phosphatase, N-terminal domain"/>
    <property type="match status" value="1"/>
</dbReference>
<protein>
    <recommendedName>
        <fullName evidence="11">Purple acid phosphatase</fullName>
    </recommendedName>
</protein>
<dbReference type="InterPro" id="IPR015914">
    <property type="entry name" value="PAPs_N"/>
</dbReference>
<dbReference type="InterPro" id="IPR025733">
    <property type="entry name" value="PAPs_C"/>
</dbReference>
<feature type="domain" description="Purple acid phosphatase C-terminal" evidence="6">
    <location>
        <begin position="517"/>
        <end position="577"/>
    </location>
</feature>
<comment type="caution">
    <text evidence="9">The sequence shown here is derived from an EMBL/GenBank/DDBJ whole genome shotgun (WGS) entry which is preliminary data.</text>
</comment>